<name>A0ABX0KLD7_9NEIS</name>
<proteinExistence type="predicted"/>
<dbReference type="EMBL" id="JAAOLX010000001">
    <property type="protein sequence ID" value="NHQ84968.1"/>
    <property type="molecule type" value="Genomic_DNA"/>
</dbReference>
<organism evidence="2 3">
    <name type="scientific">Iodobacter violaceini</name>
    <dbReference type="NCBI Taxonomy" id="3044271"/>
    <lineage>
        <taxon>Bacteria</taxon>
        <taxon>Pseudomonadati</taxon>
        <taxon>Pseudomonadota</taxon>
        <taxon>Betaproteobacteria</taxon>
        <taxon>Neisseriales</taxon>
        <taxon>Chitinibacteraceae</taxon>
        <taxon>Iodobacter</taxon>
    </lineage>
</organism>
<evidence type="ECO:0000259" key="1">
    <source>
        <dbReference type="Pfam" id="PF12680"/>
    </source>
</evidence>
<feature type="domain" description="SnoaL-like" evidence="1">
    <location>
        <begin position="9"/>
        <end position="106"/>
    </location>
</feature>
<gene>
    <name evidence="2" type="ORF">HA050_02440</name>
</gene>
<dbReference type="Proteomes" id="UP000712570">
    <property type="component" value="Unassembled WGS sequence"/>
</dbReference>
<dbReference type="SUPFAM" id="SSF54427">
    <property type="entry name" value="NTF2-like"/>
    <property type="match status" value="1"/>
</dbReference>
<evidence type="ECO:0000313" key="2">
    <source>
        <dbReference type="EMBL" id="NHQ84968.1"/>
    </source>
</evidence>
<evidence type="ECO:0000313" key="3">
    <source>
        <dbReference type="Proteomes" id="UP000712570"/>
    </source>
</evidence>
<dbReference type="InterPro" id="IPR008317">
    <property type="entry name" value="UCP030561"/>
</dbReference>
<comment type="caution">
    <text evidence="2">The sequence shown here is derived from an EMBL/GenBank/DDBJ whole genome shotgun (WGS) entry which is preliminary data.</text>
</comment>
<reference evidence="2 3" key="1">
    <citation type="submission" date="2020-03" db="EMBL/GenBank/DDBJ databases">
        <title>Draft genome sequence of environmentally isolated violet-colored cultures.</title>
        <authorList>
            <person name="Wilson H.S."/>
        </authorList>
    </citation>
    <scope>NUCLEOTIDE SEQUENCE [LARGE SCALE GENOMIC DNA]</scope>
    <source>
        <strain evidence="2 3">HSC-16F04</strain>
    </source>
</reference>
<keyword evidence="3" id="KW-1185">Reference proteome</keyword>
<dbReference type="Pfam" id="PF12680">
    <property type="entry name" value="SnoaL_2"/>
    <property type="match status" value="1"/>
</dbReference>
<sequence length="112" mass="12481">MRSPAQLAQDQLEAYNAKDLDAFCACYSPDVQVWHPPAASPGLRGMDQFRARYAASSFANPAQRAEVGQRIVMGNKVVDHEWVYGRSAQPEAVIVIYHCEDGLIKDVFFFSS</sequence>
<dbReference type="PIRSF" id="PIRSF030561">
    <property type="entry name" value="UCP030561"/>
    <property type="match status" value="1"/>
</dbReference>
<dbReference type="Gene3D" id="3.10.450.50">
    <property type="match status" value="1"/>
</dbReference>
<accession>A0ABX0KLD7</accession>
<protein>
    <submittedName>
        <fullName evidence="2">SnoaL-like domain-containing protein</fullName>
    </submittedName>
</protein>
<dbReference type="InterPro" id="IPR037401">
    <property type="entry name" value="SnoaL-like"/>
</dbReference>
<dbReference type="InterPro" id="IPR032710">
    <property type="entry name" value="NTF2-like_dom_sf"/>
</dbReference>